<dbReference type="GO" id="GO:0006974">
    <property type="term" value="P:DNA damage response"/>
    <property type="evidence" value="ECO:0007669"/>
    <property type="project" value="TreeGrafter"/>
</dbReference>
<protein>
    <submittedName>
        <fullName evidence="1">Unannotated protein</fullName>
    </submittedName>
</protein>
<dbReference type="EMBL" id="CAFBPZ010000107">
    <property type="protein sequence ID" value="CAB5041549.1"/>
    <property type="molecule type" value="Genomic_DNA"/>
</dbReference>
<proteinExistence type="predicted"/>
<dbReference type="PROSITE" id="PS51257">
    <property type="entry name" value="PROKAR_LIPOPROTEIN"/>
    <property type="match status" value="1"/>
</dbReference>
<dbReference type="InterPro" id="IPR052022">
    <property type="entry name" value="26kDa_periplasmic_antigen"/>
</dbReference>
<dbReference type="EMBL" id="CAFBMC010000091">
    <property type="protein sequence ID" value="CAB4907683.1"/>
    <property type="molecule type" value="Genomic_DNA"/>
</dbReference>
<dbReference type="AlphaFoldDB" id="A0A6J7GTT8"/>
<name>A0A6J7GTT8_9ZZZZ</name>
<dbReference type="Pfam" id="PF04402">
    <property type="entry name" value="SIMPL"/>
    <property type="match status" value="1"/>
</dbReference>
<dbReference type="Gene3D" id="3.30.110.170">
    <property type="entry name" value="Protein of unknown function (DUF541), domain 1"/>
    <property type="match status" value="1"/>
</dbReference>
<dbReference type="PANTHER" id="PTHR34387:SF2">
    <property type="entry name" value="SLR1258 PROTEIN"/>
    <property type="match status" value="1"/>
</dbReference>
<reference evidence="1" key="1">
    <citation type="submission" date="2020-05" db="EMBL/GenBank/DDBJ databases">
        <authorList>
            <person name="Chiriac C."/>
            <person name="Salcher M."/>
            <person name="Ghai R."/>
            <person name="Kavagutti S V."/>
        </authorList>
    </citation>
    <scope>NUCLEOTIDE SEQUENCE</scope>
</reference>
<dbReference type="InterPro" id="IPR007497">
    <property type="entry name" value="SIMPL/DUF541"/>
</dbReference>
<accession>A0A6J7GTT8</accession>
<evidence type="ECO:0000313" key="1">
    <source>
        <dbReference type="EMBL" id="CAB4907683.1"/>
    </source>
</evidence>
<dbReference type="PANTHER" id="PTHR34387">
    <property type="entry name" value="SLR1258 PROTEIN"/>
    <property type="match status" value="1"/>
</dbReference>
<dbReference type="Gene3D" id="3.30.70.2970">
    <property type="entry name" value="Protein of unknown function (DUF541), domain 2"/>
    <property type="match status" value="1"/>
</dbReference>
<gene>
    <name evidence="1" type="ORF">UFOPK3495_01374</name>
    <name evidence="2" type="ORF">UFOPK4237_01337</name>
</gene>
<sequence length="242" mass="24008">MRLRIPTLAAAGSLVGAVLLLSGCSVTNATSSDVSGTVAITATGTAQAAPDAARASMTIVATDANSAAGAQKMAAASTAKVLAALSSAGIPASDIRTETISVSPTYTYSQNTQKVSGYQASQTLTVKFTDLAGAGAVLDASVAAGGNDVRIDSFTTYISDPAKATAAAREQAATIARDQAEQNAELLGFTLGDVAAVTESSGSNQPPVAMAAATDSAKGTTPISPGTTEVSVTLNVSWFINN</sequence>
<organism evidence="1">
    <name type="scientific">freshwater metagenome</name>
    <dbReference type="NCBI Taxonomy" id="449393"/>
    <lineage>
        <taxon>unclassified sequences</taxon>
        <taxon>metagenomes</taxon>
        <taxon>ecological metagenomes</taxon>
    </lineage>
</organism>
<evidence type="ECO:0000313" key="2">
    <source>
        <dbReference type="EMBL" id="CAB5041549.1"/>
    </source>
</evidence>